<dbReference type="STRING" id="102285.A0A0R3TJ85"/>
<evidence type="ECO:0000313" key="4">
    <source>
        <dbReference type="WBParaSite" id="HNAJ_0000712601-mRNA-1"/>
    </source>
</evidence>
<sequence>MDELAKNISRLSLRQNPSESHEPLSIMSQANLLLTPLTGDIFTNDSILNDPFIEQYSTPVKTETTANILPEASCIDDFEEELPPGIVLCESTPLERNAPHASKAKDKPLSPSQLENYQKTPPHSQANLMDVYDNHIIDEELPMEKRGKRKKGPSNTSRFYQIHVSLIDMTTTLL</sequence>
<dbReference type="AlphaFoldDB" id="A0A0R3TJ85"/>
<dbReference type="EMBL" id="UZAE01010729">
    <property type="protein sequence ID" value="VDO02982.1"/>
    <property type="molecule type" value="Genomic_DNA"/>
</dbReference>
<reference evidence="2 3" key="2">
    <citation type="submission" date="2018-11" db="EMBL/GenBank/DDBJ databases">
        <authorList>
            <consortium name="Pathogen Informatics"/>
        </authorList>
    </citation>
    <scope>NUCLEOTIDE SEQUENCE [LARGE SCALE GENOMIC DNA]</scope>
</reference>
<feature type="region of interest" description="Disordered" evidence="1">
    <location>
        <begin position="97"/>
        <end position="125"/>
    </location>
</feature>
<protein>
    <submittedName>
        <fullName evidence="4">Sister chromatid cohesion 1 protein 2</fullName>
    </submittedName>
</protein>
<organism evidence="4">
    <name type="scientific">Rodentolepis nana</name>
    <name type="common">Dwarf tapeworm</name>
    <name type="synonym">Hymenolepis nana</name>
    <dbReference type="NCBI Taxonomy" id="102285"/>
    <lineage>
        <taxon>Eukaryota</taxon>
        <taxon>Metazoa</taxon>
        <taxon>Spiralia</taxon>
        <taxon>Lophotrochozoa</taxon>
        <taxon>Platyhelminthes</taxon>
        <taxon>Cestoda</taxon>
        <taxon>Eucestoda</taxon>
        <taxon>Cyclophyllidea</taxon>
        <taxon>Hymenolepididae</taxon>
        <taxon>Rodentolepis</taxon>
    </lineage>
</organism>
<dbReference type="WBParaSite" id="HNAJ_0000712601-mRNA-1">
    <property type="protein sequence ID" value="HNAJ_0000712601-mRNA-1"/>
    <property type="gene ID" value="HNAJ_0000712601"/>
</dbReference>
<reference evidence="4" key="1">
    <citation type="submission" date="2017-02" db="UniProtKB">
        <authorList>
            <consortium name="WormBaseParasite"/>
        </authorList>
    </citation>
    <scope>IDENTIFICATION</scope>
</reference>
<evidence type="ECO:0000313" key="2">
    <source>
        <dbReference type="EMBL" id="VDO02982.1"/>
    </source>
</evidence>
<keyword evidence="3" id="KW-1185">Reference proteome</keyword>
<evidence type="ECO:0000313" key="3">
    <source>
        <dbReference type="Proteomes" id="UP000278807"/>
    </source>
</evidence>
<name>A0A0R3TJ85_RODNA</name>
<accession>A0A0R3TJ85</accession>
<evidence type="ECO:0000256" key="1">
    <source>
        <dbReference type="SAM" id="MobiDB-lite"/>
    </source>
</evidence>
<proteinExistence type="predicted"/>
<feature type="compositionally biased region" description="Polar residues" evidence="1">
    <location>
        <begin position="110"/>
        <end position="125"/>
    </location>
</feature>
<gene>
    <name evidence="2" type="ORF">HNAJ_LOCUS7122</name>
</gene>
<dbReference type="Proteomes" id="UP000278807">
    <property type="component" value="Unassembled WGS sequence"/>
</dbReference>